<evidence type="ECO:0000313" key="3">
    <source>
        <dbReference type="Proteomes" id="UP001163850"/>
    </source>
</evidence>
<accession>A0AA38Q5J3</accession>
<protein>
    <submittedName>
        <fullName evidence="2">Uncharacterized protein</fullName>
    </submittedName>
</protein>
<feature type="compositionally biased region" description="Polar residues" evidence="1">
    <location>
        <begin position="174"/>
        <end position="186"/>
    </location>
</feature>
<proteinExistence type="predicted"/>
<comment type="caution">
    <text evidence="2">The sequence shown here is derived from an EMBL/GenBank/DDBJ whole genome shotgun (WGS) entry which is preliminary data.</text>
</comment>
<evidence type="ECO:0000256" key="1">
    <source>
        <dbReference type="SAM" id="MobiDB-lite"/>
    </source>
</evidence>
<dbReference type="AlphaFoldDB" id="A0AA38Q5J3"/>
<sequence>MAPSHKSSSSGSVKSSSNMTLRPKSPVSMYQMDYGLGTPKPPRALVRLEPKSKRNSVFDDGSNHSPSPSLSTSSSFTSSSSSFGTSSTSSTKSRPSSRSLFRLFGKRKASTAPPTIFEPPETPIASPIHSPEAQTKTDELSLPEQKANEPSSVERTNDDEILEVLRESHPGHVTSPTHSRRASLTISPIYGLQEQPSLLPHGTGLPHPPPRPNRSSKRPKTAPSSHSNKRPLPQIPKNETPSIATLNLPVVSGDLNKTTPRPPQTELDNTRLEPPSLSLTRSKSISHSMMMVAPRPDSPFIDVSGPMKSYFTTALGTNQTMSSSAAGISERAQGWSGQWNVDDIQDVIQKLRELK</sequence>
<feature type="compositionally biased region" description="Low complexity" evidence="1">
    <location>
        <begin position="196"/>
        <end position="205"/>
    </location>
</feature>
<feature type="compositionally biased region" description="Basic and acidic residues" evidence="1">
    <location>
        <begin position="155"/>
        <end position="170"/>
    </location>
</feature>
<feature type="region of interest" description="Disordered" evidence="1">
    <location>
        <begin position="1"/>
        <end position="278"/>
    </location>
</feature>
<dbReference type="Proteomes" id="UP001163850">
    <property type="component" value="Unassembled WGS sequence"/>
</dbReference>
<feature type="compositionally biased region" description="Low complexity" evidence="1">
    <location>
        <begin position="1"/>
        <end position="17"/>
    </location>
</feature>
<evidence type="ECO:0000313" key="2">
    <source>
        <dbReference type="EMBL" id="KAJ3987978.1"/>
    </source>
</evidence>
<feature type="compositionally biased region" description="Low complexity" evidence="1">
    <location>
        <begin position="65"/>
        <end position="103"/>
    </location>
</feature>
<gene>
    <name evidence="2" type="ORF">F5890DRAFT_623881</name>
</gene>
<dbReference type="EMBL" id="MU801915">
    <property type="protein sequence ID" value="KAJ3987978.1"/>
    <property type="molecule type" value="Genomic_DNA"/>
</dbReference>
<organism evidence="2 3">
    <name type="scientific">Lentinula detonsa</name>
    <dbReference type="NCBI Taxonomy" id="2804962"/>
    <lineage>
        <taxon>Eukaryota</taxon>
        <taxon>Fungi</taxon>
        <taxon>Dikarya</taxon>
        <taxon>Basidiomycota</taxon>
        <taxon>Agaricomycotina</taxon>
        <taxon>Agaricomycetes</taxon>
        <taxon>Agaricomycetidae</taxon>
        <taxon>Agaricales</taxon>
        <taxon>Marasmiineae</taxon>
        <taxon>Omphalotaceae</taxon>
        <taxon>Lentinula</taxon>
    </lineage>
</organism>
<reference evidence="2" key="1">
    <citation type="submission" date="2022-08" db="EMBL/GenBank/DDBJ databases">
        <authorList>
            <consortium name="DOE Joint Genome Institute"/>
            <person name="Min B."/>
            <person name="Riley R."/>
            <person name="Sierra-Patev S."/>
            <person name="Naranjo-Ortiz M."/>
            <person name="Looney B."/>
            <person name="Konkel Z."/>
            <person name="Slot J.C."/>
            <person name="Sakamoto Y."/>
            <person name="Steenwyk J.L."/>
            <person name="Rokas A."/>
            <person name="Carro J."/>
            <person name="Camarero S."/>
            <person name="Ferreira P."/>
            <person name="Molpeceres G."/>
            <person name="Ruiz-Duenas F.J."/>
            <person name="Serrano A."/>
            <person name="Henrissat B."/>
            <person name="Drula E."/>
            <person name="Hughes K.W."/>
            <person name="Mata J.L."/>
            <person name="Ishikawa N.K."/>
            <person name="Vargas-Isla R."/>
            <person name="Ushijima S."/>
            <person name="Smith C.A."/>
            <person name="Ahrendt S."/>
            <person name="Andreopoulos W."/>
            <person name="He G."/>
            <person name="Labutti K."/>
            <person name="Lipzen A."/>
            <person name="Ng V."/>
            <person name="Sandor L."/>
            <person name="Barry K."/>
            <person name="Martinez A.T."/>
            <person name="Xiao Y."/>
            <person name="Gibbons J.G."/>
            <person name="Terashima K."/>
            <person name="Hibbett D.S."/>
            <person name="Grigoriev I.V."/>
        </authorList>
    </citation>
    <scope>NUCLEOTIDE SEQUENCE</scope>
    <source>
        <strain evidence="2">TFB7829</strain>
    </source>
</reference>
<name>A0AA38Q5J3_9AGAR</name>